<evidence type="ECO:0000313" key="2">
    <source>
        <dbReference type="EMBL" id="CAB3241478.1"/>
    </source>
</evidence>
<dbReference type="InterPro" id="IPR057251">
    <property type="entry name" value="FP_C"/>
</dbReference>
<dbReference type="OrthoDB" id="7479742at2759"/>
<accession>A0A8S1A3D5</accession>
<comment type="caution">
    <text evidence="2">The sequence shown here is derived from an EMBL/GenBank/DDBJ whole genome shotgun (WGS) entry which is preliminary data.</text>
</comment>
<name>A0A8S1A3D5_ARCPL</name>
<keyword evidence="3" id="KW-1185">Reference proteome</keyword>
<feature type="domain" description="FP protein C-terminal" evidence="1">
    <location>
        <begin position="87"/>
        <end position="138"/>
    </location>
</feature>
<reference evidence="2 3" key="1">
    <citation type="submission" date="2020-04" db="EMBL/GenBank/DDBJ databases">
        <authorList>
            <person name="Wallbank WR R."/>
            <person name="Pardo Diaz C."/>
            <person name="Kozak K."/>
            <person name="Martin S."/>
            <person name="Jiggins C."/>
            <person name="Moest M."/>
            <person name="Warren A I."/>
            <person name="Byers J.R.P. K."/>
            <person name="Montejo-Kovacevich G."/>
            <person name="Yen C E."/>
        </authorList>
    </citation>
    <scope>NUCLEOTIDE SEQUENCE [LARGE SCALE GENOMIC DNA]</scope>
</reference>
<organism evidence="2 3">
    <name type="scientific">Arctia plantaginis</name>
    <name type="common">Wood tiger moth</name>
    <name type="synonym">Phalaena plantaginis</name>
    <dbReference type="NCBI Taxonomy" id="874455"/>
    <lineage>
        <taxon>Eukaryota</taxon>
        <taxon>Metazoa</taxon>
        <taxon>Ecdysozoa</taxon>
        <taxon>Arthropoda</taxon>
        <taxon>Hexapoda</taxon>
        <taxon>Insecta</taxon>
        <taxon>Pterygota</taxon>
        <taxon>Neoptera</taxon>
        <taxon>Endopterygota</taxon>
        <taxon>Lepidoptera</taxon>
        <taxon>Glossata</taxon>
        <taxon>Ditrysia</taxon>
        <taxon>Noctuoidea</taxon>
        <taxon>Erebidae</taxon>
        <taxon>Arctiinae</taxon>
        <taxon>Arctia</taxon>
    </lineage>
</organism>
<dbReference type="Proteomes" id="UP000494106">
    <property type="component" value="Unassembled WGS sequence"/>
</dbReference>
<evidence type="ECO:0000259" key="1">
    <source>
        <dbReference type="Pfam" id="PF25298"/>
    </source>
</evidence>
<dbReference type="AlphaFoldDB" id="A0A8S1A3D5"/>
<protein>
    <recommendedName>
        <fullName evidence="1">FP protein C-terminal domain-containing protein</fullName>
    </recommendedName>
</protein>
<proteinExistence type="predicted"/>
<dbReference type="Pfam" id="PF25298">
    <property type="entry name" value="Baculo_FP_2nd"/>
    <property type="match status" value="1"/>
</dbReference>
<dbReference type="EMBL" id="CADEBC010000510">
    <property type="protein sequence ID" value="CAB3241478.1"/>
    <property type="molecule type" value="Genomic_DNA"/>
</dbReference>
<evidence type="ECO:0000313" key="3">
    <source>
        <dbReference type="Proteomes" id="UP000494106"/>
    </source>
</evidence>
<gene>
    <name evidence="2" type="ORF">APLA_LOCUS8653</name>
</gene>
<sequence>MILQMSKVVSYPVSESEIIACTRVQKKNPTSKQPKAVICKLSSKLKRDNLLGAILLYNRGNPKNKLNTKLLGYGDKESPVYVSEHLTPANKSLHAATRIAAKEKNYKFIWVRNGKIFIRKEENAPAQIVTSMDTLKGLK</sequence>